<dbReference type="PRINTS" id="PR00960">
    <property type="entry name" value="LMBPPROTEIN"/>
</dbReference>
<dbReference type="SUPFAM" id="SSF55060">
    <property type="entry name" value="GHMP Kinase, C-terminal domain"/>
    <property type="match status" value="1"/>
</dbReference>
<dbReference type="PANTHER" id="PTHR32463">
    <property type="entry name" value="L-FUCOSE KINASE"/>
    <property type="match status" value="1"/>
</dbReference>
<dbReference type="Pfam" id="PF08544">
    <property type="entry name" value="GHMP_kinases_C"/>
    <property type="match status" value="1"/>
</dbReference>
<dbReference type="GO" id="GO:0042352">
    <property type="term" value="P:GDP-L-fucose salvage"/>
    <property type="evidence" value="ECO:0007669"/>
    <property type="project" value="TreeGrafter"/>
</dbReference>
<name>A0A2W4ISM5_9PSEU</name>
<keyword evidence="3 8" id="KW-0418">Kinase</keyword>
<evidence type="ECO:0000256" key="1">
    <source>
        <dbReference type="ARBA" id="ARBA00022679"/>
    </source>
</evidence>
<keyword evidence="1" id="KW-0808">Transferase</keyword>
<dbReference type="PIRSF" id="PIRSF036406">
    <property type="entry name" value="Hept_kin"/>
    <property type="match status" value="1"/>
</dbReference>
<evidence type="ECO:0000259" key="7">
    <source>
        <dbReference type="Pfam" id="PF08544"/>
    </source>
</evidence>
<evidence type="ECO:0000256" key="4">
    <source>
        <dbReference type="ARBA" id="ARBA00022840"/>
    </source>
</evidence>
<dbReference type="EMBL" id="QGUI01000956">
    <property type="protein sequence ID" value="PZM89541.1"/>
    <property type="molecule type" value="Genomic_DNA"/>
</dbReference>
<keyword evidence="4" id="KW-0067">ATP-binding</keyword>
<dbReference type="PANTHER" id="PTHR32463:SF0">
    <property type="entry name" value="L-FUCOSE KINASE"/>
    <property type="match status" value="1"/>
</dbReference>
<evidence type="ECO:0000256" key="2">
    <source>
        <dbReference type="ARBA" id="ARBA00022741"/>
    </source>
</evidence>
<keyword evidence="2" id="KW-0547">Nucleotide-binding</keyword>
<evidence type="ECO:0000256" key="3">
    <source>
        <dbReference type="ARBA" id="ARBA00022777"/>
    </source>
</evidence>
<organism evidence="8">
    <name type="scientific">Thermocrispum agreste</name>
    <dbReference type="NCBI Taxonomy" id="37925"/>
    <lineage>
        <taxon>Bacteria</taxon>
        <taxon>Bacillati</taxon>
        <taxon>Actinomycetota</taxon>
        <taxon>Actinomycetes</taxon>
        <taxon>Pseudonocardiales</taxon>
        <taxon>Pseudonocardiaceae</taxon>
        <taxon>Thermocrispum</taxon>
    </lineage>
</organism>
<dbReference type="InterPro" id="IPR020568">
    <property type="entry name" value="Ribosomal_Su5_D2-typ_SF"/>
</dbReference>
<dbReference type="GO" id="GO:0005524">
    <property type="term" value="F:ATP binding"/>
    <property type="evidence" value="ECO:0007669"/>
    <property type="project" value="UniProtKB-KW"/>
</dbReference>
<accession>A0A2W4ISM5</accession>
<gene>
    <name evidence="8" type="ORF">DIU77_18990</name>
</gene>
<evidence type="ECO:0000256" key="5">
    <source>
        <dbReference type="ARBA" id="ARBA00038121"/>
    </source>
</evidence>
<proteinExistence type="inferred from homology"/>
<dbReference type="InterPro" id="IPR014606">
    <property type="entry name" value="Heptose_7-P_kinase"/>
</dbReference>
<dbReference type="AlphaFoldDB" id="A0A2W4ISM5"/>
<dbReference type="GO" id="GO:0050201">
    <property type="term" value="F:fucokinase activity"/>
    <property type="evidence" value="ECO:0007669"/>
    <property type="project" value="TreeGrafter"/>
</dbReference>
<comment type="caution">
    <text evidence="8">The sequence shown here is derived from an EMBL/GenBank/DDBJ whole genome shotgun (WGS) entry which is preliminary data.</text>
</comment>
<feature type="domain" description="GHMP kinase C-terminal" evidence="7">
    <location>
        <begin position="231"/>
        <end position="307"/>
    </location>
</feature>
<dbReference type="SUPFAM" id="SSF54211">
    <property type="entry name" value="Ribosomal protein S5 domain 2-like"/>
    <property type="match status" value="1"/>
</dbReference>
<dbReference type="Gene3D" id="3.30.230.120">
    <property type="match status" value="1"/>
</dbReference>
<dbReference type="Pfam" id="PF00288">
    <property type="entry name" value="GHMP_kinases_N"/>
    <property type="match status" value="1"/>
</dbReference>
<dbReference type="InterPro" id="IPR036554">
    <property type="entry name" value="GHMP_kinase_C_sf"/>
</dbReference>
<protein>
    <submittedName>
        <fullName evidence="8">GHMP kinase</fullName>
    </submittedName>
</protein>
<dbReference type="InterPro" id="IPR013750">
    <property type="entry name" value="GHMP_kinase_C_dom"/>
</dbReference>
<comment type="similarity">
    <text evidence="5">Belongs to the GHMP kinase family.</text>
</comment>
<sequence length="334" mass="35808">MGGPVHIHHPPPLGARRVGGGRAPPFFHRQYGGRVLNAAIDKYVYVIVKQRFDDDIYVNYSRKEIVRHVADLEHELVREAMHMAGVHGGVEITTLADIPSAGSGLGSSSAVTVGLLQALFAYRGRQLSAEELADRACAVEIDRCRKPIGKQDQYAAAFGGVNDIRFGPGDQVRLEPVVMAVEARRRLQAELMLFFTGSTRSATTILSEQNANTSDRIPQLELLRDLAGEAADGLRAGQVDALGVALHKGWQAKRTLASGVSNSAIDAAVESALAAGATGAKVTGAGGGGFLLVTCPVEHQRAVRERLSGMRELPIKLEPVGSRVIFNVHRDIWG</sequence>
<evidence type="ECO:0000313" key="8">
    <source>
        <dbReference type="EMBL" id="PZM89541.1"/>
    </source>
</evidence>
<dbReference type="InterPro" id="IPR001174">
    <property type="entry name" value="HddA/FKP"/>
</dbReference>
<dbReference type="InterPro" id="IPR052203">
    <property type="entry name" value="GHMP_Kinase-Related"/>
</dbReference>
<dbReference type="InterPro" id="IPR006204">
    <property type="entry name" value="GHMP_kinase_N_dom"/>
</dbReference>
<feature type="domain" description="GHMP kinase N-terminal" evidence="6">
    <location>
        <begin position="79"/>
        <end position="160"/>
    </location>
</feature>
<evidence type="ECO:0000259" key="6">
    <source>
        <dbReference type="Pfam" id="PF00288"/>
    </source>
</evidence>
<reference evidence="8" key="1">
    <citation type="submission" date="2018-05" db="EMBL/GenBank/DDBJ databases">
        <authorList>
            <person name="Lanie J.A."/>
            <person name="Ng W.-L."/>
            <person name="Kazmierczak K.M."/>
            <person name="Andrzejewski T.M."/>
            <person name="Davidsen T.M."/>
            <person name="Wayne K.J."/>
            <person name="Tettelin H."/>
            <person name="Glass J.I."/>
            <person name="Rusch D."/>
            <person name="Podicherti R."/>
            <person name="Tsui H.-C.T."/>
            <person name="Winkler M.E."/>
        </authorList>
    </citation>
    <scope>NUCLEOTIDE SEQUENCE</scope>
    <source>
        <strain evidence="8">ZC4RG45</strain>
    </source>
</reference>
<dbReference type="STRING" id="1111738.GCA_000427905_02203"/>